<dbReference type="AlphaFoldDB" id="A0A6J8CPG6"/>
<keyword evidence="3" id="KW-0812">Transmembrane</keyword>
<keyword evidence="3" id="KW-1133">Transmembrane helix</keyword>
<evidence type="ECO:0000256" key="1">
    <source>
        <dbReference type="ARBA" id="ARBA00022737"/>
    </source>
</evidence>
<feature type="transmembrane region" description="Helical" evidence="3">
    <location>
        <begin position="198"/>
        <end position="223"/>
    </location>
</feature>
<dbReference type="Proteomes" id="UP000507470">
    <property type="component" value="Unassembled WGS sequence"/>
</dbReference>
<evidence type="ECO:0008006" key="6">
    <source>
        <dbReference type="Google" id="ProtNLM"/>
    </source>
</evidence>
<evidence type="ECO:0000313" key="5">
    <source>
        <dbReference type="Proteomes" id="UP000507470"/>
    </source>
</evidence>
<keyword evidence="5" id="KW-1185">Reference proteome</keyword>
<evidence type="ECO:0000313" key="4">
    <source>
        <dbReference type="EMBL" id="CAC5396790.1"/>
    </source>
</evidence>
<protein>
    <recommendedName>
        <fullName evidence="6">HMCN</fullName>
    </recommendedName>
</protein>
<keyword evidence="3" id="KW-0472">Membrane</keyword>
<keyword evidence="1" id="KW-0677">Repeat</keyword>
<name>A0A6J8CPG6_MYTCO</name>
<dbReference type="EMBL" id="CACVKT020005651">
    <property type="protein sequence ID" value="CAC5396790.1"/>
    <property type="molecule type" value="Genomic_DNA"/>
</dbReference>
<organism evidence="4 5">
    <name type="scientific">Mytilus coruscus</name>
    <name type="common">Sea mussel</name>
    <dbReference type="NCBI Taxonomy" id="42192"/>
    <lineage>
        <taxon>Eukaryota</taxon>
        <taxon>Metazoa</taxon>
        <taxon>Spiralia</taxon>
        <taxon>Lophotrochozoa</taxon>
        <taxon>Mollusca</taxon>
        <taxon>Bivalvia</taxon>
        <taxon>Autobranchia</taxon>
        <taxon>Pteriomorphia</taxon>
        <taxon>Mytilida</taxon>
        <taxon>Mytiloidea</taxon>
        <taxon>Mytilidae</taxon>
        <taxon>Mytilinae</taxon>
        <taxon>Mytilus</taxon>
    </lineage>
</organism>
<dbReference type="InterPro" id="IPR000884">
    <property type="entry name" value="TSP1_rpt"/>
</dbReference>
<keyword evidence="2" id="KW-1015">Disulfide bond</keyword>
<dbReference type="PROSITE" id="PS50092">
    <property type="entry name" value="TSP1"/>
    <property type="match status" value="3"/>
</dbReference>
<dbReference type="FunFam" id="2.20.100.10:FF:000001">
    <property type="entry name" value="semaphorin-5A isoform X1"/>
    <property type="match status" value="1"/>
</dbReference>
<dbReference type="Pfam" id="PF00090">
    <property type="entry name" value="TSP_1"/>
    <property type="match status" value="3"/>
</dbReference>
<dbReference type="InterPro" id="IPR038877">
    <property type="entry name" value="THSD1"/>
</dbReference>
<dbReference type="Gene3D" id="2.20.100.10">
    <property type="entry name" value="Thrombospondin type-1 (TSP1) repeat"/>
    <property type="match status" value="3"/>
</dbReference>
<proteinExistence type="predicted"/>
<dbReference type="SMART" id="SM00209">
    <property type="entry name" value="TSP1"/>
    <property type="match status" value="3"/>
</dbReference>
<dbReference type="SUPFAM" id="SSF82895">
    <property type="entry name" value="TSP-1 type 1 repeat"/>
    <property type="match status" value="3"/>
</dbReference>
<reference evidence="4 5" key="1">
    <citation type="submission" date="2020-06" db="EMBL/GenBank/DDBJ databases">
        <authorList>
            <person name="Li R."/>
            <person name="Bekaert M."/>
        </authorList>
    </citation>
    <scope>NUCLEOTIDE SEQUENCE [LARGE SCALE GENOMIC DNA]</scope>
    <source>
        <strain evidence="5">wild</strain>
    </source>
</reference>
<dbReference type="OrthoDB" id="446173at2759"/>
<gene>
    <name evidence="4" type="ORF">MCOR_31303</name>
</gene>
<dbReference type="PRINTS" id="PR01705">
    <property type="entry name" value="TSP1REPEAT"/>
</dbReference>
<accession>A0A6J8CPG6</accession>
<dbReference type="PANTHER" id="PTHR16311:SF3">
    <property type="entry name" value="THROMBOSPONDIN TYPE-1 DOMAIN-CONTAINING PROTEIN 1"/>
    <property type="match status" value="1"/>
</dbReference>
<dbReference type="FunFam" id="2.20.100.10:FF:000007">
    <property type="entry name" value="Thrombospondin 1"/>
    <property type="match status" value="2"/>
</dbReference>
<dbReference type="InterPro" id="IPR036383">
    <property type="entry name" value="TSP1_rpt_sf"/>
</dbReference>
<evidence type="ECO:0000256" key="3">
    <source>
        <dbReference type="SAM" id="Phobius"/>
    </source>
</evidence>
<dbReference type="PANTHER" id="PTHR16311">
    <property type="entry name" value="THROMBOSPONDIN TYPE I DOMAIN-CONTAINING 1"/>
    <property type="match status" value="1"/>
</dbReference>
<evidence type="ECO:0000256" key="2">
    <source>
        <dbReference type="ARBA" id="ARBA00023157"/>
    </source>
</evidence>
<dbReference type="GO" id="GO:0071944">
    <property type="term" value="C:cell periphery"/>
    <property type="evidence" value="ECO:0007669"/>
    <property type="project" value="TreeGrafter"/>
</dbReference>
<sequence>MYQMVTTTNAQWFYNLVKFLRASTDAVEIYKPGGASRRRWGSHDCSHSQDIGIKCFGKYVVSGNWGQWTAWSMCSFSCGNGNQSRRRRCNSPIPSAGGSDCNGTNIQTQTCNVLSCPELKPSVSSVHGQWGTWQEWESCNTTCGNGLKQRSRNCDSPPPMFNGPECIGLNFDIQICKKDICPGIQGEINNETSKPFSVGLLVGVAGGSIVVTAIIIFIGLFVFRRFKPGQFDKFIKNKCIGDSRVTSQPNDYERSGRSSGTHSGVYDNIEIGGHTNTQLNCRIDGQWRTWQEWETCNTTCGNGFQQRIRKCDSTSPYFRGSECMGLDYDIQTCYLDICSEKRKRNGSNTEILDELRVTSHQNDYDGVGRASGIQRGVYDTCNTESNVYANTQIPADSIDTAAHANILCNADNVKEVYENLKIA</sequence>